<evidence type="ECO:0000313" key="2">
    <source>
        <dbReference type="EMBL" id="MBX05277.1"/>
    </source>
</evidence>
<protein>
    <submittedName>
        <fullName evidence="2">Transcription elongation factor SPT6-like isoform X2</fullName>
    </submittedName>
</protein>
<feature type="transmembrane region" description="Helical" evidence="1">
    <location>
        <begin position="12"/>
        <end position="30"/>
    </location>
</feature>
<dbReference type="AlphaFoldDB" id="A0A2P2KHV3"/>
<keyword evidence="1" id="KW-1133">Transmembrane helix</keyword>
<keyword evidence="2" id="KW-0648">Protein biosynthesis</keyword>
<organism evidence="2">
    <name type="scientific">Rhizophora mucronata</name>
    <name type="common">Asiatic mangrove</name>
    <dbReference type="NCBI Taxonomy" id="61149"/>
    <lineage>
        <taxon>Eukaryota</taxon>
        <taxon>Viridiplantae</taxon>
        <taxon>Streptophyta</taxon>
        <taxon>Embryophyta</taxon>
        <taxon>Tracheophyta</taxon>
        <taxon>Spermatophyta</taxon>
        <taxon>Magnoliopsida</taxon>
        <taxon>eudicotyledons</taxon>
        <taxon>Gunneridae</taxon>
        <taxon>Pentapetalae</taxon>
        <taxon>rosids</taxon>
        <taxon>fabids</taxon>
        <taxon>Malpighiales</taxon>
        <taxon>Rhizophoraceae</taxon>
        <taxon>Rhizophora</taxon>
    </lineage>
</organism>
<dbReference type="GO" id="GO:0003746">
    <property type="term" value="F:translation elongation factor activity"/>
    <property type="evidence" value="ECO:0007669"/>
    <property type="project" value="UniProtKB-KW"/>
</dbReference>
<keyword evidence="1" id="KW-0472">Membrane</keyword>
<keyword evidence="1" id="KW-0812">Transmembrane</keyword>
<proteinExistence type="predicted"/>
<keyword evidence="2" id="KW-0251">Elongation factor</keyword>
<sequence>MLDFATRCIDQLVWRVFTLVIPHFVLSRILHFNGPMLFLILHIVGCL</sequence>
<reference evidence="2" key="1">
    <citation type="submission" date="2018-02" db="EMBL/GenBank/DDBJ databases">
        <title>Rhizophora mucronata_Transcriptome.</title>
        <authorList>
            <person name="Meera S.P."/>
            <person name="Sreeshan A."/>
            <person name="Augustine A."/>
        </authorList>
    </citation>
    <scope>NUCLEOTIDE SEQUENCE</scope>
    <source>
        <tissue evidence="2">Leaf</tissue>
    </source>
</reference>
<name>A0A2P2KHV3_RHIMU</name>
<accession>A0A2P2KHV3</accession>
<dbReference type="EMBL" id="GGEC01024793">
    <property type="protein sequence ID" value="MBX05277.1"/>
    <property type="molecule type" value="Transcribed_RNA"/>
</dbReference>
<evidence type="ECO:0000256" key="1">
    <source>
        <dbReference type="SAM" id="Phobius"/>
    </source>
</evidence>